<reference evidence="4" key="1">
    <citation type="journal article" date="2015" name="Genome Announc.">
        <title>Complete Genome Sequence of Herbaspirillum hiltneri N3 (DSM 17495), Isolated from Surface-Sterilized Wheat Roots.</title>
        <authorList>
            <person name="Guizelini D."/>
            <person name="Saizaki P.M."/>
            <person name="Coimbra N.A."/>
            <person name="Weiss V.A."/>
            <person name="Faoro H."/>
            <person name="Sfeir M.Z."/>
            <person name="Baura V.A."/>
            <person name="Monteiro R.A."/>
            <person name="Chubatsu L.S."/>
            <person name="Souza E.M."/>
            <person name="Cruz L.M."/>
            <person name="Pedrosa F.O."/>
            <person name="Raittz R.T."/>
            <person name="Marchaukoski J.N."/>
            <person name="Steffens M.B."/>
        </authorList>
    </citation>
    <scope>NUCLEOTIDE SEQUENCE [LARGE SCALE GENOMIC DNA]</scope>
    <source>
        <strain evidence="4">N3</strain>
    </source>
</reference>
<dbReference type="PANTHER" id="PTHR47572">
    <property type="entry name" value="LIPOPROTEIN-RELATED"/>
    <property type="match status" value="1"/>
</dbReference>
<protein>
    <recommendedName>
        <fullName evidence="2">SMP-30/Gluconolactonase/LRE-like region domain-containing protein</fullName>
    </recommendedName>
</protein>
<evidence type="ECO:0000313" key="4">
    <source>
        <dbReference type="Proteomes" id="UP000063429"/>
    </source>
</evidence>
<dbReference type="InterPro" id="IPR051262">
    <property type="entry name" value="SMP-30/CGR1_Lactonase"/>
</dbReference>
<dbReference type="InterPro" id="IPR011042">
    <property type="entry name" value="6-blade_b-propeller_TolB-like"/>
</dbReference>
<dbReference type="RefSeq" id="WP_053199230.1">
    <property type="nucleotide sequence ID" value="NZ_CP011409.1"/>
</dbReference>
<proteinExistence type="predicted"/>
<dbReference type="Proteomes" id="UP000063429">
    <property type="component" value="Chromosome"/>
</dbReference>
<organism evidence="3 4">
    <name type="scientific">Herbaspirillum hiltneri N3</name>
    <dbReference type="NCBI Taxonomy" id="1262470"/>
    <lineage>
        <taxon>Bacteria</taxon>
        <taxon>Pseudomonadati</taxon>
        <taxon>Pseudomonadota</taxon>
        <taxon>Betaproteobacteria</taxon>
        <taxon>Burkholderiales</taxon>
        <taxon>Oxalobacteraceae</taxon>
        <taxon>Herbaspirillum</taxon>
    </lineage>
</organism>
<feature type="domain" description="SMP-30/Gluconolactonase/LRE-like region" evidence="2">
    <location>
        <begin position="19"/>
        <end position="241"/>
    </location>
</feature>
<evidence type="ECO:0000256" key="1">
    <source>
        <dbReference type="ARBA" id="ARBA00022801"/>
    </source>
</evidence>
<sequence>MLTLTPDDVEFIGNDIERGECILATRSGDLFLPDRRGGINIIHPDGATDRTMARGAPEGFLPNGIALLPNRDFLMADLGPGGGVWHMSRTGEMSPLLLELNGRKLEPTNFVGIDRLGRTWVTVSTRLVPREQSMKKGHADGYIVVIDDRGARVVAEGIGFTNEAIVDPSGKWLYVNETIARCTSRFPIRDDGSLGRKEVFAQYGAGTFPDGFTFDEEGGIWIVSVVSNRVIRATPDGKQHTVLEDVDRVWLDEVEQAFQNGTYTRKHLDSGGQRKMGNLSGICFGGPDLKTVYLASLFGSRVASFRSPVAGAAPVHWEF</sequence>
<keyword evidence="4" id="KW-1185">Reference proteome</keyword>
<evidence type="ECO:0000259" key="2">
    <source>
        <dbReference type="Pfam" id="PF08450"/>
    </source>
</evidence>
<dbReference type="SUPFAM" id="SSF63829">
    <property type="entry name" value="Calcium-dependent phosphotriesterase"/>
    <property type="match status" value="1"/>
</dbReference>
<accession>A0ABN4HZ21</accession>
<keyword evidence="1" id="KW-0378">Hydrolase</keyword>
<evidence type="ECO:0000313" key="3">
    <source>
        <dbReference type="EMBL" id="AKZ64061.1"/>
    </source>
</evidence>
<dbReference type="Pfam" id="PF08450">
    <property type="entry name" value="SGL"/>
    <property type="match status" value="1"/>
</dbReference>
<gene>
    <name evidence="3" type="ORF">F506_16555</name>
</gene>
<dbReference type="EMBL" id="CP011409">
    <property type="protein sequence ID" value="AKZ64061.1"/>
    <property type="molecule type" value="Genomic_DNA"/>
</dbReference>
<dbReference type="Gene3D" id="2.120.10.30">
    <property type="entry name" value="TolB, C-terminal domain"/>
    <property type="match status" value="1"/>
</dbReference>
<name>A0ABN4HZ21_9BURK</name>
<dbReference type="PANTHER" id="PTHR47572:SF4">
    <property type="entry name" value="LACTONASE DRP35"/>
    <property type="match status" value="1"/>
</dbReference>
<dbReference type="InterPro" id="IPR013658">
    <property type="entry name" value="SGL"/>
</dbReference>